<dbReference type="GO" id="GO:0003723">
    <property type="term" value="F:RNA binding"/>
    <property type="evidence" value="ECO:0007669"/>
    <property type="project" value="UniProtKB-UniRule"/>
</dbReference>
<dbReference type="InterPro" id="IPR012677">
    <property type="entry name" value="Nucleotide-bd_a/b_plait_sf"/>
</dbReference>
<evidence type="ECO:0000259" key="9">
    <source>
        <dbReference type="PROSITE" id="PS50102"/>
    </source>
</evidence>
<keyword evidence="2" id="KW-0507">mRNA processing</keyword>
<dbReference type="GO" id="GO:0005524">
    <property type="term" value="F:ATP binding"/>
    <property type="evidence" value="ECO:0007669"/>
    <property type="project" value="InterPro"/>
</dbReference>
<dbReference type="GO" id="GO:0006397">
    <property type="term" value="P:mRNA processing"/>
    <property type="evidence" value="ECO:0007669"/>
    <property type="project" value="UniProtKB-KW"/>
</dbReference>
<evidence type="ECO:0000256" key="5">
    <source>
        <dbReference type="ARBA" id="ARBA00023242"/>
    </source>
</evidence>
<gene>
    <name evidence="10" type="ORF">JMJ35_006584</name>
</gene>
<sequence length="901" mass="100850">MTSVDHDTLAGYRNHLKEVLDGCFTRADDPDPRKRFARRGITREILEEQRLFHLFHLLYDEGDEKLDSKSKDRATLIARKIRGCEGSLAYCNVLATLLYARCSDESLRTIAEGLLDGKIPEALSDDGRPLPKEQLCSIFGVNDGHDVWEHQSLFRPVLLTAYDENVYEGESSPLPFVEDPVPLGSGSFATVYKVKIEEGHLIMDKATGSAYNSKYYAQKKFSDFQPEVKKSFEAEGSILKNFIQADKQHENILVTKATLEWGDTYSLFFDLAKYNLWDYFQDENISILPTQKAVVFGQCIGLAGALAFLHNDLFLNSGSGEQLQCYHLDLKPQNILVFERDEPHGSKGKYIWKISDFGISKITHRQRRGSNESSSHHESFLEMIFRPKKPNDASSGVDNARYGGTYAAPEARLDGTKVTRKSDVWALGCVITLVLTFLDSGTKGIADFDNSRLHDRDNDRFFESKKPMLGTEDVDELHHSVPTWLGRLVEKAHERSELEGKAIEKTSTYVLESMLHPDQEKRHDAKQVENKLKGIQLQYAESFKTLSTSGNHPHTWIDTTKEWIDTIREWCDTIREKFEDGPARKPQHNKSLKQTELEKPSMVEKNFERTFADTNADIKDLATQSEETTAYSTLETATDSAKEHASAAASGVSDAAQSATETVTGAAQSLGAAAGFGSPRNPENPGGQRGNAPALDGEPSTTVYVGNLYFDVRSEDLKKEFERAGPIDEAKVIMDHRGLSKGFGYVRFQDLASATKAIELYNLQNFEGRRLSVQYSIYRGRPNHGQGRSPNDSYDSRTLAERPQNPPTKTLFIGNMSFDMSDRDLNDLFRGVKDVIDVRVAIDRRTGQPRGFAHADFVDVQSATNAMEYLKGKVVCGRPLRIDFSTSSGRAVMPSPSSEAA</sequence>
<dbReference type="InterPro" id="IPR000719">
    <property type="entry name" value="Prot_kinase_dom"/>
</dbReference>
<evidence type="ECO:0000256" key="7">
    <source>
        <dbReference type="SAM" id="MobiDB-lite"/>
    </source>
</evidence>
<protein>
    <recommendedName>
        <fullName evidence="12">Protein kinase domain-containing protein</fullName>
    </recommendedName>
</protein>
<dbReference type="EMBL" id="JAFEKC020000014">
    <property type="protein sequence ID" value="KAK0511032.1"/>
    <property type="molecule type" value="Genomic_DNA"/>
</dbReference>
<evidence type="ECO:0000313" key="11">
    <source>
        <dbReference type="Proteomes" id="UP001166286"/>
    </source>
</evidence>
<organism evidence="10 11">
    <name type="scientific">Cladonia borealis</name>
    <dbReference type="NCBI Taxonomy" id="184061"/>
    <lineage>
        <taxon>Eukaryota</taxon>
        <taxon>Fungi</taxon>
        <taxon>Dikarya</taxon>
        <taxon>Ascomycota</taxon>
        <taxon>Pezizomycotina</taxon>
        <taxon>Lecanoromycetes</taxon>
        <taxon>OSLEUM clade</taxon>
        <taxon>Lecanoromycetidae</taxon>
        <taxon>Lecanorales</taxon>
        <taxon>Lecanorineae</taxon>
        <taxon>Cladoniaceae</taxon>
        <taxon>Cladonia</taxon>
    </lineage>
</organism>
<dbReference type="GO" id="GO:0005634">
    <property type="term" value="C:nucleus"/>
    <property type="evidence" value="ECO:0007669"/>
    <property type="project" value="UniProtKB-SubCell"/>
</dbReference>
<comment type="subcellular location">
    <subcellularLocation>
        <location evidence="1">Nucleus</location>
    </subcellularLocation>
</comment>
<comment type="caution">
    <text evidence="10">The sequence shown here is derived from an EMBL/GenBank/DDBJ whole genome shotgun (WGS) entry which is preliminary data.</text>
</comment>
<feature type="domain" description="RRM" evidence="9">
    <location>
        <begin position="809"/>
        <end position="887"/>
    </location>
</feature>
<keyword evidence="3 6" id="KW-0694">RNA-binding</keyword>
<dbReference type="AlphaFoldDB" id="A0AA39V0K5"/>
<dbReference type="PANTHER" id="PTHR48028">
    <property type="entry name" value="GLYCINE-RICH RNA-BINDING PROTEIN RZ1A"/>
    <property type="match status" value="1"/>
</dbReference>
<dbReference type="Proteomes" id="UP001166286">
    <property type="component" value="Unassembled WGS sequence"/>
</dbReference>
<keyword evidence="5" id="KW-0539">Nucleus</keyword>
<dbReference type="PROSITE" id="PS50102">
    <property type="entry name" value="RRM"/>
    <property type="match status" value="2"/>
</dbReference>
<feature type="region of interest" description="Disordered" evidence="7">
    <location>
        <begin position="672"/>
        <end position="699"/>
    </location>
</feature>
<dbReference type="Gene3D" id="1.10.510.10">
    <property type="entry name" value="Transferase(Phosphotransferase) domain 1"/>
    <property type="match status" value="1"/>
</dbReference>
<dbReference type="SUPFAM" id="SSF54928">
    <property type="entry name" value="RNA-binding domain, RBD"/>
    <property type="match status" value="1"/>
</dbReference>
<evidence type="ECO:0008006" key="12">
    <source>
        <dbReference type="Google" id="ProtNLM"/>
    </source>
</evidence>
<dbReference type="InterPro" id="IPR051106">
    <property type="entry name" value="RNA-bind/splicing_reg"/>
</dbReference>
<evidence type="ECO:0000313" key="10">
    <source>
        <dbReference type="EMBL" id="KAK0511032.1"/>
    </source>
</evidence>
<evidence type="ECO:0000256" key="2">
    <source>
        <dbReference type="ARBA" id="ARBA00022664"/>
    </source>
</evidence>
<evidence type="ECO:0000256" key="4">
    <source>
        <dbReference type="ARBA" id="ARBA00023187"/>
    </source>
</evidence>
<accession>A0AA39V0K5</accession>
<dbReference type="Gene3D" id="3.30.70.330">
    <property type="match status" value="2"/>
</dbReference>
<dbReference type="InterPro" id="IPR035979">
    <property type="entry name" value="RBD_domain_sf"/>
</dbReference>
<evidence type="ECO:0000256" key="6">
    <source>
        <dbReference type="PROSITE-ProRule" id="PRU00176"/>
    </source>
</evidence>
<name>A0AA39V0K5_9LECA</name>
<dbReference type="PROSITE" id="PS00108">
    <property type="entry name" value="PROTEIN_KINASE_ST"/>
    <property type="match status" value="1"/>
</dbReference>
<dbReference type="CDD" id="cd00180">
    <property type="entry name" value="PKc"/>
    <property type="match status" value="1"/>
</dbReference>
<dbReference type="InterPro" id="IPR011009">
    <property type="entry name" value="Kinase-like_dom_sf"/>
</dbReference>
<evidence type="ECO:0000256" key="1">
    <source>
        <dbReference type="ARBA" id="ARBA00004123"/>
    </source>
</evidence>
<dbReference type="SUPFAM" id="SSF56112">
    <property type="entry name" value="Protein kinase-like (PK-like)"/>
    <property type="match status" value="1"/>
</dbReference>
<feature type="domain" description="RRM" evidence="9">
    <location>
        <begin position="701"/>
        <end position="778"/>
    </location>
</feature>
<dbReference type="SMART" id="SM00360">
    <property type="entry name" value="RRM"/>
    <property type="match status" value="2"/>
</dbReference>
<dbReference type="InterPro" id="IPR000504">
    <property type="entry name" value="RRM_dom"/>
</dbReference>
<dbReference type="SMART" id="SM00220">
    <property type="entry name" value="S_TKc"/>
    <property type="match status" value="1"/>
</dbReference>
<dbReference type="InterPro" id="IPR008271">
    <property type="entry name" value="Ser/Thr_kinase_AS"/>
</dbReference>
<proteinExistence type="predicted"/>
<feature type="domain" description="Protein kinase" evidence="8">
    <location>
        <begin position="177"/>
        <end position="557"/>
    </location>
</feature>
<dbReference type="GO" id="GO:0004672">
    <property type="term" value="F:protein kinase activity"/>
    <property type="evidence" value="ECO:0007669"/>
    <property type="project" value="InterPro"/>
</dbReference>
<evidence type="ECO:0000256" key="3">
    <source>
        <dbReference type="ARBA" id="ARBA00022884"/>
    </source>
</evidence>
<reference evidence="10" key="1">
    <citation type="submission" date="2023-03" db="EMBL/GenBank/DDBJ databases">
        <title>Complete genome of Cladonia borealis.</title>
        <authorList>
            <person name="Park H."/>
        </authorList>
    </citation>
    <scope>NUCLEOTIDE SEQUENCE</scope>
    <source>
        <strain evidence="10">ANT050790</strain>
    </source>
</reference>
<dbReference type="CDD" id="cd00590">
    <property type="entry name" value="RRM_SF"/>
    <property type="match status" value="1"/>
</dbReference>
<dbReference type="PANTHER" id="PTHR48028:SF4">
    <property type="entry name" value="SC35-LIKE SPLICING FACTOR"/>
    <property type="match status" value="1"/>
</dbReference>
<evidence type="ECO:0000259" key="8">
    <source>
        <dbReference type="PROSITE" id="PS50011"/>
    </source>
</evidence>
<feature type="region of interest" description="Disordered" evidence="7">
    <location>
        <begin position="779"/>
        <end position="806"/>
    </location>
</feature>
<dbReference type="GO" id="GO:0008380">
    <property type="term" value="P:RNA splicing"/>
    <property type="evidence" value="ECO:0007669"/>
    <property type="project" value="UniProtKB-KW"/>
</dbReference>
<dbReference type="PROSITE" id="PS50011">
    <property type="entry name" value="PROTEIN_KINASE_DOM"/>
    <property type="match status" value="1"/>
</dbReference>
<keyword evidence="4" id="KW-0508">mRNA splicing</keyword>
<dbReference type="Pfam" id="PF00076">
    <property type="entry name" value="RRM_1"/>
    <property type="match status" value="2"/>
</dbReference>
<dbReference type="Pfam" id="PF00069">
    <property type="entry name" value="Pkinase"/>
    <property type="match status" value="1"/>
</dbReference>
<keyword evidence="11" id="KW-1185">Reference proteome</keyword>